<accession>F6EK71</accession>
<organism evidence="10 11">
    <name type="scientific">Hoyosella subflava (strain DSM 45089 / JCM 17490 / NBRC 109087 / DQS3-9A1)</name>
    <name type="common">Amycolicicoccus subflavus</name>
    <dbReference type="NCBI Taxonomy" id="443218"/>
    <lineage>
        <taxon>Bacteria</taxon>
        <taxon>Bacillati</taxon>
        <taxon>Actinomycetota</taxon>
        <taxon>Actinomycetes</taxon>
        <taxon>Mycobacteriales</taxon>
        <taxon>Hoyosellaceae</taxon>
        <taxon>Hoyosella</taxon>
    </lineage>
</organism>
<dbReference type="AlphaFoldDB" id="F6EK71"/>
<comment type="similarity">
    <text evidence="7">Belongs to the glycosyltransferase 87 family.</text>
</comment>
<dbReference type="Proteomes" id="UP000009235">
    <property type="component" value="Chromosome"/>
</dbReference>
<feature type="transmembrane region" description="Helical" evidence="9">
    <location>
        <begin position="86"/>
        <end position="108"/>
    </location>
</feature>
<feature type="transmembrane region" description="Helical" evidence="9">
    <location>
        <begin position="115"/>
        <end position="133"/>
    </location>
</feature>
<evidence type="ECO:0000256" key="8">
    <source>
        <dbReference type="SAM" id="MobiDB-lite"/>
    </source>
</evidence>
<feature type="transmembrane region" description="Helical" evidence="9">
    <location>
        <begin position="329"/>
        <end position="349"/>
    </location>
</feature>
<feature type="transmembrane region" description="Helical" evidence="9">
    <location>
        <begin position="307"/>
        <end position="323"/>
    </location>
</feature>
<feature type="region of interest" description="Disordered" evidence="8">
    <location>
        <begin position="408"/>
        <end position="434"/>
    </location>
</feature>
<evidence type="ECO:0000256" key="4">
    <source>
        <dbReference type="ARBA" id="ARBA00022692"/>
    </source>
</evidence>
<sequence length="460" mass="50111">MPWWAHAGLILAALLVVAFHIRVIPIGAPHWGLFQNMVDVQVYAVGGSLVREGQALYEGNVIGNLPFTYPPFAAVLFTVLAGLNKAWLIGLWAGATIAALWLTIVLSWRALGYRAGWQLLVVSAYLTVIATWLEPVRTTIWYGQINIFLMLLIVWDLTRPKGSVLRGWTVGIAAGIKLTPAFFFVYLVLAKQWRAFTTAVVAFLATVAIGFAVIPRDALTFWQGKLFEAERVGRIDSPANQSITGALAQILGTPEPSRLGVAAVTMVVLALGLTAMWLAHRSGQELLAVTLTGLTACMISPFSWGHHWVWFIPLLAILCHYAATSRYRVMWALPVALFLAAACWIQRFIDITQPAGVFYAIGTFMLLPSNPALVTTVRLAYPLIYLIIVVTVLAILGSRAYRARHNAEGHPQRGNLPVPADGGNVVPPSARSASRTARAIRHHRHEQTGATVGFGASAQS</sequence>
<evidence type="ECO:0000256" key="2">
    <source>
        <dbReference type="ARBA" id="ARBA00022475"/>
    </source>
</evidence>
<dbReference type="Pfam" id="PF09594">
    <property type="entry name" value="GT87"/>
    <property type="match status" value="1"/>
</dbReference>
<dbReference type="EMBL" id="CP002786">
    <property type="protein sequence ID" value="AEF42612.1"/>
    <property type="molecule type" value="Genomic_DNA"/>
</dbReference>
<evidence type="ECO:0000313" key="11">
    <source>
        <dbReference type="Proteomes" id="UP000009235"/>
    </source>
</evidence>
<feature type="transmembrane region" description="Helical" evidence="9">
    <location>
        <begin position="259"/>
        <end position="280"/>
    </location>
</feature>
<reference evidence="10 11" key="1">
    <citation type="journal article" date="2011" name="J. Bacteriol.">
        <title>Complete genome sequence of Amycolicicoccus subflavus DQS3-9A1T, an actinomycete isolated from crude oil-polluted soil.</title>
        <authorList>
            <person name="Cai M."/>
            <person name="Chen W.M."/>
            <person name="Nie Y."/>
            <person name="Chi C.Q."/>
            <person name="Wang Y.N."/>
            <person name="Tang Y.Q."/>
            <person name="Li G.Y."/>
            <person name="Wu X.L."/>
        </authorList>
    </citation>
    <scope>NUCLEOTIDE SEQUENCE [LARGE SCALE GENOMIC DNA]</scope>
    <source>
        <strain evidence="11">DSM 45089 / DQS3-9A1</strain>
    </source>
</reference>
<name>F6EK71_HOYSD</name>
<dbReference type="GO" id="GO:0016758">
    <property type="term" value="F:hexosyltransferase activity"/>
    <property type="evidence" value="ECO:0007669"/>
    <property type="project" value="InterPro"/>
</dbReference>
<evidence type="ECO:0000256" key="1">
    <source>
        <dbReference type="ARBA" id="ARBA00004651"/>
    </source>
</evidence>
<dbReference type="STRING" id="443218.AS9A_4179"/>
<dbReference type="eggNOG" id="COG5650">
    <property type="taxonomic scope" value="Bacteria"/>
</dbReference>
<evidence type="ECO:0000256" key="9">
    <source>
        <dbReference type="SAM" id="Phobius"/>
    </source>
</evidence>
<evidence type="ECO:0000256" key="7">
    <source>
        <dbReference type="ARBA" id="ARBA00024033"/>
    </source>
</evidence>
<feature type="transmembrane region" description="Helical" evidence="9">
    <location>
        <begin position="170"/>
        <end position="189"/>
    </location>
</feature>
<evidence type="ECO:0000256" key="5">
    <source>
        <dbReference type="ARBA" id="ARBA00022989"/>
    </source>
</evidence>
<keyword evidence="3" id="KW-0808">Transferase</keyword>
<dbReference type="GO" id="GO:0005886">
    <property type="term" value="C:plasma membrane"/>
    <property type="evidence" value="ECO:0007669"/>
    <property type="project" value="UniProtKB-SubCell"/>
</dbReference>
<dbReference type="HOGENOM" id="CLU_034641_0_1_11"/>
<keyword evidence="2" id="KW-1003">Cell membrane</keyword>
<keyword evidence="11" id="KW-1185">Reference proteome</keyword>
<evidence type="ECO:0000313" key="10">
    <source>
        <dbReference type="EMBL" id="AEF42612.1"/>
    </source>
</evidence>
<keyword evidence="4 9" id="KW-0812">Transmembrane</keyword>
<evidence type="ECO:0000256" key="6">
    <source>
        <dbReference type="ARBA" id="ARBA00023136"/>
    </source>
</evidence>
<protein>
    <submittedName>
        <fullName evidence="10">Putative membrane protein</fullName>
    </submittedName>
</protein>
<keyword evidence="6 9" id="KW-0472">Membrane</keyword>
<dbReference type="KEGG" id="asd:AS9A_4179"/>
<feature type="transmembrane region" description="Helical" evidence="9">
    <location>
        <begin position="139"/>
        <end position="158"/>
    </location>
</feature>
<comment type="subcellular location">
    <subcellularLocation>
        <location evidence="1">Cell membrane</location>
        <topology evidence="1">Multi-pass membrane protein</topology>
    </subcellularLocation>
</comment>
<proteinExistence type="inferred from homology"/>
<dbReference type="InterPro" id="IPR018584">
    <property type="entry name" value="GT87"/>
</dbReference>
<feature type="transmembrane region" description="Helical" evidence="9">
    <location>
        <begin position="195"/>
        <end position="214"/>
    </location>
</feature>
<keyword evidence="5 9" id="KW-1133">Transmembrane helix</keyword>
<evidence type="ECO:0000256" key="3">
    <source>
        <dbReference type="ARBA" id="ARBA00022679"/>
    </source>
</evidence>
<feature type="transmembrane region" description="Helical" evidence="9">
    <location>
        <begin position="286"/>
        <end position="302"/>
    </location>
</feature>
<feature type="transmembrane region" description="Helical" evidence="9">
    <location>
        <begin position="379"/>
        <end position="396"/>
    </location>
</feature>
<gene>
    <name evidence="10" type="ordered locus">AS9A_4179</name>
</gene>